<reference evidence="2 3" key="1">
    <citation type="journal article" date="2021" name="Microbiol. Spectr.">
        <title>A Single Bacterium Capable of Oxidation and Reduction of Iron at Circumneutral pH.</title>
        <authorList>
            <person name="Kato S."/>
            <person name="Ohkuma M."/>
        </authorList>
    </citation>
    <scope>NUCLEOTIDE SEQUENCE [LARGE SCALE GENOMIC DNA]</scope>
    <source>
        <strain evidence="2 3">MIZ03</strain>
    </source>
</reference>
<gene>
    <name evidence="2" type="ORF">MIZ03_3367</name>
</gene>
<dbReference type="EMBL" id="AP024238">
    <property type="protein sequence ID" value="BCO28461.1"/>
    <property type="molecule type" value="Genomic_DNA"/>
</dbReference>
<organism evidence="2 3">
    <name type="scientific">Rhodoferax lithotrophicus</name>
    <dbReference type="NCBI Taxonomy" id="2798804"/>
    <lineage>
        <taxon>Bacteria</taxon>
        <taxon>Pseudomonadati</taxon>
        <taxon>Pseudomonadota</taxon>
        <taxon>Betaproteobacteria</taxon>
        <taxon>Burkholderiales</taxon>
        <taxon>Comamonadaceae</taxon>
        <taxon>Rhodoferax</taxon>
    </lineage>
</organism>
<dbReference type="Pfam" id="PF16811">
    <property type="entry name" value="TAtT"/>
    <property type="match status" value="1"/>
</dbReference>
<feature type="signal peptide" evidence="1">
    <location>
        <begin position="1"/>
        <end position="22"/>
    </location>
</feature>
<sequence>MKKTFIRLPLAALLLSAGLCFASNNDTLVRPIQDQWAQIKYKQDAKQHADAYRALAELAGKLAESHPTQAEPLIWQGIAVSSEAGAKGGLGALSLAKQAKLLFEQAIQLDGSALDGSAYTSLATLYAKVPGWPLGFGDKAKADELFKKALALNPQGIDSNFLYADFLADQGKNPEAAKHLDAALKAAPRPGREMADAGRKQEIEALLKKVKP</sequence>
<keyword evidence="1" id="KW-0732">Signal</keyword>
<dbReference type="Proteomes" id="UP000824366">
    <property type="component" value="Chromosome"/>
</dbReference>
<dbReference type="RefSeq" id="WP_223904414.1">
    <property type="nucleotide sequence ID" value="NZ_AP024238.1"/>
</dbReference>
<evidence type="ECO:0000313" key="2">
    <source>
        <dbReference type="EMBL" id="BCO28461.1"/>
    </source>
</evidence>
<dbReference type="SUPFAM" id="SSF48452">
    <property type="entry name" value="TPR-like"/>
    <property type="match status" value="1"/>
</dbReference>
<feature type="chain" id="PRO_5046333628" description="Tetratricopeptide repeat protein" evidence="1">
    <location>
        <begin position="23"/>
        <end position="212"/>
    </location>
</feature>
<dbReference type="InterPro" id="IPR011990">
    <property type="entry name" value="TPR-like_helical_dom_sf"/>
</dbReference>
<dbReference type="Gene3D" id="1.25.40.10">
    <property type="entry name" value="Tetratricopeptide repeat domain"/>
    <property type="match status" value="1"/>
</dbReference>
<name>A0ABM7MQD4_9BURK</name>
<protein>
    <recommendedName>
        <fullName evidence="4">Tetratricopeptide repeat protein</fullName>
    </recommendedName>
</protein>
<evidence type="ECO:0000256" key="1">
    <source>
        <dbReference type="SAM" id="SignalP"/>
    </source>
</evidence>
<keyword evidence="3" id="KW-1185">Reference proteome</keyword>
<accession>A0ABM7MQD4</accession>
<dbReference type="InterPro" id="IPR031823">
    <property type="entry name" value="TatT"/>
</dbReference>
<evidence type="ECO:0000313" key="3">
    <source>
        <dbReference type="Proteomes" id="UP000824366"/>
    </source>
</evidence>
<evidence type="ECO:0008006" key="4">
    <source>
        <dbReference type="Google" id="ProtNLM"/>
    </source>
</evidence>
<proteinExistence type="predicted"/>